<dbReference type="Pfam" id="PF20414">
    <property type="entry name" value="DUF6698"/>
    <property type="match status" value="1"/>
</dbReference>
<dbReference type="EMBL" id="KL197710">
    <property type="protein sequence ID" value="KDQ62872.1"/>
    <property type="molecule type" value="Genomic_DNA"/>
</dbReference>
<accession>A0A067QH74</accession>
<dbReference type="HOGENOM" id="CLU_035918_5_0_1"/>
<evidence type="ECO:0000313" key="2">
    <source>
        <dbReference type="Proteomes" id="UP000027265"/>
    </source>
</evidence>
<dbReference type="OrthoDB" id="3160134at2759"/>
<keyword evidence="2" id="KW-1185">Reference proteome</keyword>
<dbReference type="Proteomes" id="UP000027265">
    <property type="component" value="Unassembled WGS sequence"/>
</dbReference>
<dbReference type="AlphaFoldDB" id="A0A067QH74"/>
<protein>
    <submittedName>
        <fullName evidence="1">Uncharacterized protein</fullName>
    </submittedName>
</protein>
<organism evidence="1 2">
    <name type="scientific">Jaapia argillacea MUCL 33604</name>
    <dbReference type="NCBI Taxonomy" id="933084"/>
    <lineage>
        <taxon>Eukaryota</taxon>
        <taxon>Fungi</taxon>
        <taxon>Dikarya</taxon>
        <taxon>Basidiomycota</taxon>
        <taxon>Agaricomycotina</taxon>
        <taxon>Agaricomycetes</taxon>
        <taxon>Agaricomycetidae</taxon>
        <taxon>Jaapiales</taxon>
        <taxon>Jaapiaceae</taxon>
        <taxon>Jaapia</taxon>
    </lineage>
</organism>
<dbReference type="STRING" id="933084.A0A067QH74"/>
<name>A0A067QH74_9AGAM</name>
<gene>
    <name evidence="1" type="ORF">JAAARDRAFT_188517</name>
</gene>
<dbReference type="InterPro" id="IPR046521">
    <property type="entry name" value="DUF6698"/>
</dbReference>
<proteinExistence type="predicted"/>
<evidence type="ECO:0000313" key="1">
    <source>
        <dbReference type="EMBL" id="KDQ62872.1"/>
    </source>
</evidence>
<dbReference type="InParanoid" id="A0A067QH74"/>
<reference evidence="2" key="1">
    <citation type="journal article" date="2014" name="Proc. Natl. Acad. Sci. U.S.A.">
        <title>Extensive sampling of basidiomycete genomes demonstrates inadequacy of the white-rot/brown-rot paradigm for wood decay fungi.</title>
        <authorList>
            <person name="Riley R."/>
            <person name="Salamov A.A."/>
            <person name="Brown D.W."/>
            <person name="Nagy L.G."/>
            <person name="Floudas D."/>
            <person name="Held B.W."/>
            <person name="Levasseur A."/>
            <person name="Lombard V."/>
            <person name="Morin E."/>
            <person name="Otillar R."/>
            <person name="Lindquist E.A."/>
            <person name="Sun H."/>
            <person name="LaButti K.M."/>
            <person name="Schmutz J."/>
            <person name="Jabbour D."/>
            <person name="Luo H."/>
            <person name="Baker S.E."/>
            <person name="Pisabarro A.G."/>
            <person name="Walton J.D."/>
            <person name="Blanchette R.A."/>
            <person name="Henrissat B."/>
            <person name="Martin F."/>
            <person name="Cullen D."/>
            <person name="Hibbett D.S."/>
            <person name="Grigoriev I.V."/>
        </authorList>
    </citation>
    <scope>NUCLEOTIDE SEQUENCE [LARGE SCALE GENOMIC DNA]</scope>
    <source>
        <strain evidence="2">MUCL 33604</strain>
    </source>
</reference>
<sequence length="255" mass="28467">MQLRENWLWDIFFSIEKLMPRVLEQIATSIEEYTEELADLLRTGQSKARSEDANSLRTAIIKWVPKSDNDKDLQITQKSKTGHGFHHSVYALQKGTAQINNAPVDGSEYPNFVYDGKYNCLAPVVGFMKSPILVKAFKHIYTSPSSAQADKGESQATCTGNAALHSMTSITPASLAYTACQVKFALSAAPVFKRNDKMVNSVNFFNSLMRFFYAPQYVDDVKDLLAWWDRRVFPQAVLSQTATGSFAQMLAARGG</sequence>